<dbReference type="InterPro" id="IPR011990">
    <property type="entry name" value="TPR-like_helical_dom_sf"/>
</dbReference>
<comment type="caution">
    <text evidence="3">The sequence shown here is derived from an EMBL/GenBank/DDBJ whole genome shotgun (WGS) entry which is preliminary data.</text>
</comment>
<sequence>MLYLRTFGRLTIERDGHALDGAALRRRPLTLLAFVASHGDVGVSRECVLAAFWPASDAAHARNSLKQSMFALRRELGVDVLVPGSATLRVDRRVLAVDALDLADALDRDDLPAALALYQGPFLDGVPMSGRPHLERWAERERERFAYACGRVLETMAARATASGDRAAAIAAWRRRAALDPLSGQAAAGLMRALRDAGDTTAALDHWRVHDVLVRTELGVAPDPQVVALAEALRAPAPVRASDRTPSVPRPDGRRWRPRRHVAGGMVVGIVAALVATAAVRVSAGPVLPHAEAYALRVAVLPFTVRGMPADADASLGQGVADLVSGAVHDADGWSAVPPTALLADEVVSARPRLTARESRDVARRFGAGRFILGDVVRDGARLHLAASLHDADGRVLAQAHTTAADGQLGEACAAIARALLAPRTPETRAPR</sequence>
<dbReference type="SUPFAM" id="SSF46894">
    <property type="entry name" value="C-terminal effector domain of the bipartite response regulators"/>
    <property type="match status" value="1"/>
</dbReference>
<dbReference type="RefSeq" id="WP_284348539.1">
    <property type="nucleotide sequence ID" value="NZ_BRXS01000001.1"/>
</dbReference>
<evidence type="ECO:0000313" key="4">
    <source>
        <dbReference type="Proteomes" id="UP001161325"/>
    </source>
</evidence>
<dbReference type="PANTHER" id="PTHR35807">
    <property type="entry name" value="TRANSCRIPTIONAL REGULATOR REDD-RELATED"/>
    <property type="match status" value="1"/>
</dbReference>
<dbReference type="SUPFAM" id="SSF48452">
    <property type="entry name" value="TPR-like"/>
    <property type="match status" value="1"/>
</dbReference>
<dbReference type="Pfam" id="PF03704">
    <property type="entry name" value="BTAD"/>
    <property type="match status" value="1"/>
</dbReference>
<feature type="region of interest" description="Disordered" evidence="1">
    <location>
        <begin position="238"/>
        <end position="257"/>
    </location>
</feature>
<dbReference type="InterPro" id="IPR005158">
    <property type="entry name" value="BTAD"/>
</dbReference>
<accession>A0AA37QCB9</accession>
<reference evidence="3" key="1">
    <citation type="submission" date="2022-08" db="EMBL/GenBank/DDBJ databases">
        <title>Draft genome sequencing of Roseisolibacter agri AW1220.</title>
        <authorList>
            <person name="Tobiishi Y."/>
            <person name="Tonouchi A."/>
        </authorList>
    </citation>
    <scope>NUCLEOTIDE SEQUENCE</scope>
    <source>
        <strain evidence="3">AW1220</strain>
    </source>
</reference>
<name>A0AA37QCB9_9BACT</name>
<dbReference type="SMART" id="SM01043">
    <property type="entry name" value="BTAD"/>
    <property type="match status" value="1"/>
</dbReference>
<dbReference type="GO" id="GO:0006355">
    <property type="term" value="P:regulation of DNA-templated transcription"/>
    <property type="evidence" value="ECO:0007669"/>
    <property type="project" value="InterPro"/>
</dbReference>
<keyword evidence="4" id="KW-1185">Reference proteome</keyword>
<feature type="domain" description="Bacterial transcriptional activator" evidence="2">
    <location>
        <begin position="90"/>
        <end position="234"/>
    </location>
</feature>
<dbReference type="Gene3D" id="1.25.40.10">
    <property type="entry name" value="Tetratricopeptide repeat domain"/>
    <property type="match status" value="1"/>
</dbReference>
<evidence type="ECO:0000256" key="1">
    <source>
        <dbReference type="SAM" id="MobiDB-lite"/>
    </source>
</evidence>
<evidence type="ECO:0000259" key="2">
    <source>
        <dbReference type="SMART" id="SM01043"/>
    </source>
</evidence>
<proteinExistence type="predicted"/>
<dbReference type="InterPro" id="IPR016032">
    <property type="entry name" value="Sig_transdc_resp-reg_C-effctor"/>
</dbReference>
<dbReference type="AlphaFoldDB" id="A0AA37QCB9"/>
<protein>
    <recommendedName>
        <fullName evidence="2">Bacterial transcriptional activator domain-containing protein</fullName>
    </recommendedName>
</protein>
<organism evidence="3 4">
    <name type="scientific">Roseisolibacter agri</name>
    <dbReference type="NCBI Taxonomy" id="2014610"/>
    <lineage>
        <taxon>Bacteria</taxon>
        <taxon>Pseudomonadati</taxon>
        <taxon>Gemmatimonadota</taxon>
        <taxon>Gemmatimonadia</taxon>
        <taxon>Gemmatimonadales</taxon>
        <taxon>Gemmatimonadaceae</taxon>
        <taxon>Roseisolibacter</taxon>
    </lineage>
</organism>
<dbReference type="InterPro" id="IPR051677">
    <property type="entry name" value="AfsR-DnrI-RedD_regulator"/>
</dbReference>
<evidence type="ECO:0000313" key="3">
    <source>
        <dbReference type="EMBL" id="GLC24093.1"/>
    </source>
</evidence>
<dbReference type="Proteomes" id="UP001161325">
    <property type="component" value="Unassembled WGS sequence"/>
</dbReference>
<dbReference type="EMBL" id="BRXS01000001">
    <property type="protein sequence ID" value="GLC24093.1"/>
    <property type="molecule type" value="Genomic_DNA"/>
</dbReference>
<gene>
    <name evidence="3" type="ORF">rosag_06060</name>
</gene>
<dbReference type="GO" id="GO:0003677">
    <property type="term" value="F:DNA binding"/>
    <property type="evidence" value="ECO:0007669"/>
    <property type="project" value="InterPro"/>
</dbReference>